<dbReference type="AlphaFoldDB" id="A0A3P8E390"/>
<feature type="compositionally biased region" description="Polar residues" evidence="1">
    <location>
        <begin position="7"/>
        <end position="34"/>
    </location>
</feature>
<keyword evidence="3" id="KW-1185">Reference proteome</keyword>
<accession>A0A3P8E390</accession>
<evidence type="ECO:0000313" key="3">
    <source>
        <dbReference type="Proteomes" id="UP000269396"/>
    </source>
</evidence>
<organism evidence="2 3">
    <name type="scientific">Schistosoma mattheei</name>
    <dbReference type="NCBI Taxonomy" id="31246"/>
    <lineage>
        <taxon>Eukaryota</taxon>
        <taxon>Metazoa</taxon>
        <taxon>Spiralia</taxon>
        <taxon>Lophotrochozoa</taxon>
        <taxon>Platyhelminthes</taxon>
        <taxon>Trematoda</taxon>
        <taxon>Digenea</taxon>
        <taxon>Strigeidida</taxon>
        <taxon>Schistosomatoidea</taxon>
        <taxon>Schistosomatidae</taxon>
        <taxon>Schistosoma</taxon>
    </lineage>
</organism>
<gene>
    <name evidence="2" type="ORF">SMTD_LOCUS11566</name>
</gene>
<dbReference type="EMBL" id="UZAL01031587">
    <property type="protein sequence ID" value="VDP58552.1"/>
    <property type="molecule type" value="Genomic_DNA"/>
</dbReference>
<reference evidence="2 3" key="1">
    <citation type="submission" date="2018-11" db="EMBL/GenBank/DDBJ databases">
        <authorList>
            <consortium name="Pathogen Informatics"/>
        </authorList>
    </citation>
    <scope>NUCLEOTIDE SEQUENCE [LARGE SCALE GENOMIC DNA]</scope>
    <source>
        <strain>Denwood</strain>
        <strain evidence="3">Zambia</strain>
    </source>
</reference>
<feature type="region of interest" description="Disordered" evidence="1">
    <location>
        <begin position="1"/>
        <end position="34"/>
    </location>
</feature>
<evidence type="ECO:0000256" key="1">
    <source>
        <dbReference type="SAM" id="MobiDB-lite"/>
    </source>
</evidence>
<proteinExistence type="predicted"/>
<evidence type="ECO:0000313" key="2">
    <source>
        <dbReference type="EMBL" id="VDP58552.1"/>
    </source>
</evidence>
<sequence length="57" mass="6504">MLKKNVHQISHGNCMNDKLTQNKKASDPTEYNSNGLNTNQMVKIILLMSLNRYPDAK</sequence>
<protein>
    <submittedName>
        <fullName evidence="2">Uncharacterized protein</fullName>
    </submittedName>
</protein>
<name>A0A3P8E390_9TREM</name>
<dbReference type="Proteomes" id="UP000269396">
    <property type="component" value="Unassembled WGS sequence"/>
</dbReference>